<dbReference type="STRING" id="1818881.A3196_14490"/>
<evidence type="ECO:0000256" key="3">
    <source>
        <dbReference type="ARBA" id="ARBA00022630"/>
    </source>
</evidence>
<dbReference type="InterPro" id="IPR011303">
    <property type="entry name" value="RnfD_bac"/>
</dbReference>
<evidence type="ECO:0000256" key="4">
    <source>
        <dbReference type="ARBA" id="ARBA00022643"/>
    </source>
</evidence>
<evidence type="ECO:0000256" key="1">
    <source>
        <dbReference type="ARBA" id="ARBA00022448"/>
    </source>
</evidence>
<dbReference type="GO" id="GO:0022900">
    <property type="term" value="P:electron transport chain"/>
    <property type="evidence" value="ECO:0007669"/>
    <property type="project" value="UniProtKB-UniRule"/>
</dbReference>
<feature type="transmembrane region" description="Helical" evidence="10">
    <location>
        <begin position="44"/>
        <end position="61"/>
    </location>
</feature>
<name>A0A1E2USW2_9GAMM</name>
<keyword evidence="12" id="KW-1185">Reference proteome</keyword>
<comment type="subcellular location">
    <subcellularLocation>
        <location evidence="10">Cell inner membrane</location>
        <topology evidence="10">Multi-pass membrane protein</topology>
    </subcellularLocation>
</comment>
<evidence type="ECO:0000256" key="2">
    <source>
        <dbReference type="ARBA" id="ARBA00022553"/>
    </source>
</evidence>
<dbReference type="AlphaFoldDB" id="A0A1E2USW2"/>
<comment type="function">
    <text evidence="10">Part of a membrane-bound complex that couples electron transfer with translocation of ions across the membrane.</text>
</comment>
<comment type="subunit">
    <text evidence="10">The complex is composed of six subunits: RnfA, RnfB, RnfC, RnfD, RnfE and RnfG.</text>
</comment>
<dbReference type="RefSeq" id="WP_069020004.1">
    <property type="nucleotide sequence ID" value="NZ_LVJY01000005.1"/>
</dbReference>
<feature type="transmembrane region" description="Helical" evidence="10">
    <location>
        <begin position="270"/>
        <end position="288"/>
    </location>
</feature>
<feature type="transmembrane region" description="Helical" evidence="10">
    <location>
        <begin position="21"/>
        <end position="38"/>
    </location>
</feature>
<keyword evidence="5 10" id="KW-0812">Transmembrane</keyword>
<accession>A0A1E2USW2</accession>
<dbReference type="InterPro" id="IPR004338">
    <property type="entry name" value="NqrB/RnfD"/>
</dbReference>
<evidence type="ECO:0000256" key="9">
    <source>
        <dbReference type="ARBA" id="ARBA00023136"/>
    </source>
</evidence>
<evidence type="ECO:0000256" key="8">
    <source>
        <dbReference type="ARBA" id="ARBA00022989"/>
    </source>
</evidence>
<evidence type="ECO:0000313" key="12">
    <source>
        <dbReference type="Proteomes" id="UP000094849"/>
    </source>
</evidence>
<protein>
    <recommendedName>
        <fullName evidence="10">Ion-translocating oxidoreductase complex subunit D</fullName>
        <ecNumber evidence="10">7.-.-.-</ecNumber>
    </recommendedName>
    <alternativeName>
        <fullName evidence="10">Rnf electron transport complex subunit D</fullName>
    </alternativeName>
</protein>
<keyword evidence="2 10" id="KW-0597">Phosphoprotein</keyword>
<feature type="modified residue" description="FMN phosphoryl threonine" evidence="10">
    <location>
        <position position="178"/>
    </location>
</feature>
<keyword evidence="9 10" id="KW-0472">Membrane</keyword>
<dbReference type="Proteomes" id="UP000094849">
    <property type="component" value="Unassembled WGS sequence"/>
</dbReference>
<feature type="transmembrane region" description="Helical" evidence="10">
    <location>
        <begin position="238"/>
        <end position="258"/>
    </location>
</feature>
<comment type="caution">
    <text evidence="11">The sequence shown here is derived from an EMBL/GenBank/DDBJ whole genome shotgun (WGS) entry which is preliminary data.</text>
</comment>
<evidence type="ECO:0000256" key="7">
    <source>
        <dbReference type="ARBA" id="ARBA00022982"/>
    </source>
</evidence>
<keyword evidence="10" id="KW-1003">Cell membrane</keyword>
<gene>
    <name evidence="10" type="primary">rnfD</name>
    <name evidence="11" type="ORF">A3196_14490</name>
</gene>
<keyword evidence="4 10" id="KW-0288">FMN</keyword>
<dbReference type="HAMAP" id="MF_00462">
    <property type="entry name" value="RsxD_RnfD"/>
    <property type="match status" value="1"/>
</dbReference>
<dbReference type="EC" id="7.-.-.-" evidence="10"/>
<keyword evidence="8 10" id="KW-1133">Transmembrane helix</keyword>
<keyword evidence="3 10" id="KW-0285">Flavoprotein</keyword>
<dbReference type="Pfam" id="PF03116">
    <property type="entry name" value="NQR2_RnfD_RnfE"/>
    <property type="match status" value="1"/>
</dbReference>
<dbReference type="PANTHER" id="PTHR30578:SF0">
    <property type="entry name" value="ION-TRANSLOCATING OXIDOREDUCTASE COMPLEX SUBUNIT D"/>
    <property type="match status" value="1"/>
</dbReference>
<evidence type="ECO:0000256" key="6">
    <source>
        <dbReference type="ARBA" id="ARBA00022967"/>
    </source>
</evidence>
<dbReference type="EMBL" id="LVJZ01000003">
    <property type="protein sequence ID" value="ODB97857.1"/>
    <property type="molecule type" value="Genomic_DNA"/>
</dbReference>
<comment type="cofactor">
    <cofactor evidence="10">
        <name>FMN</name>
        <dbReference type="ChEBI" id="CHEBI:58210"/>
    </cofactor>
</comment>
<keyword evidence="10" id="KW-0997">Cell inner membrane</keyword>
<dbReference type="PANTHER" id="PTHR30578">
    <property type="entry name" value="ELECTRON TRANSPORT COMPLEX PROTEIN RNFD"/>
    <property type="match status" value="1"/>
</dbReference>
<keyword evidence="7 10" id="KW-0249">Electron transport</keyword>
<proteinExistence type="inferred from homology"/>
<comment type="similarity">
    <text evidence="10">Belongs to the NqrB/RnfD family.</text>
</comment>
<evidence type="ECO:0000256" key="5">
    <source>
        <dbReference type="ARBA" id="ARBA00022692"/>
    </source>
</evidence>
<keyword evidence="6 10" id="KW-1278">Translocase</keyword>
<dbReference type="NCBIfam" id="TIGR01946">
    <property type="entry name" value="rnfD"/>
    <property type="match status" value="1"/>
</dbReference>
<evidence type="ECO:0000313" key="11">
    <source>
        <dbReference type="EMBL" id="ODB97857.1"/>
    </source>
</evidence>
<dbReference type="GO" id="GO:0055085">
    <property type="term" value="P:transmembrane transport"/>
    <property type="evidence" value="ECO:0007669"/>
    <property type="project" value="InterPro"/>
</dbReference>
<keyword evidence="1 10" id="KW-0813">Transport</keyword>
<feature type="transmembrane region" description="Helical" evidence="10">
    <location>
        <begin position="295"/>
        <end position="314"/>
    </location>
</feature>
<sequence>MSEETTVFGPYTHAKNSISRTMGLVMLSLLPATLFGLYQYGWPAIFLFLTTVVACVAAEAFSLQIAGKPIKPYLMDGSALLTGWLLAMTLPPWAPWWIGLVGALLAIIVAKQIFGGIGQNLFNPAMVARVALLISFPLEMTLFNHPLPLFSAQAPGFMESLAITFGSSNSIDAVSSATTLGHLKTELSRGIALPEATTTTASFWQQLWGETSGSLGETSALLLLLGGLFLIYKKVITWHIPVSTLATLSLLASLFHLIDPHNYVGPATHLLSGAAILCAFFIATDLVTSPVSIRGQLLFGAGCGLLIYAIRTWAGYPEGVAFAVMLMNACTPLIDHYLKPRIYGRDSKGEPLVYADEGADIK</sequence>
<reference evidence="11 12" key="1">
    <citation type="submission" date="2016-03" db="EMBL/GenBank/DDBJ databases">
        <title>Chemosynthetic sulphur-oxidizing symbionts of marine invertebrate animals are capable of nitrogen fixation.</title>
        <authorList>
            <person name="Petersen J.M."/>
            <person name="Kemper A."/>
            <person name="Gruber-Vodicka H."/>
            <person name="Cardini U."/>
            <person name="Geest Mvander."/>
            <person name="Kleiner M."/>
            <person name="Bulgheresi S."/>
            <person name="Fussmann M."/>
            <person name="Herbold C."/>
            <person name="Seah B.K.B."/>
            <person name="Antony C.Paul."/>
            <person name="Liu D."/>
            <person name="Belitz A."/>
            <person name="Weber M."/>
        </authorList>
    </citation>
    <scope>NUCLEOTIDE SEQUENCE [LARGE SCALE GENOMIC DNA]</scope>
    <source>
        <strain evidence="11">G_D</strain>
    </source>
</reference>
<feature type="transmembrane region" description="Helical" evidence="10">
    <location>
        <begin position="96"/>
        <end position="114"/>
    </location>
</feature>
<dbReference type="GO" id="GO:0005886">
    <property type="term" value="C:plasma membrane"/>
    <property type="evidence" value="ECO:0007669"/>
    <property type="project" value="UniProtKB-SubCell"/>
</dbReference>
<feature type="transmembrane region" description="Helical" evidence="10">
    <location>
        <begin position="126"/>
        <end position="143"/>
    </location>
</feature>
<dbReference type="OrthoDB" id="9776359at2"/>
<evidence type="ECO:0000256" key="10">
    <source>
        <dbReference type="HAMAP-Rule" id="MF_00462"/>
    </source>
</evidence>
<organism evidence="11 12">
    <name type="scientific">Candidatus Thiodiazotropha endoloripes</name>
    <dbReference type="NCBI Taxonomy" id="1818881"/>
    <lineage>
        <taxon>Bacteria</taxon>
        <taxon>Pseudomonadati</taxon>
        <taxon>Pseudomonadota</taxon>
        <taxon>Gammaproteobacteria</taxon>
        <taxon>Chromatiales</taxon>
        <taxon>Sedimenticolaceae</taxon>
        <taxon>Candidatus Thiodiazotropha</taxon>
    </lineage>
</organism>